<dbReference type="InterPro" id="IPR058698">
    <property type="entry name" value="CUB_metazoa"/>
</dbReference>
<evidence type="ECO:0000256" key="1">
    <source>
        <dbReference type="SAM" id="MobiDB-lite"/>
    </source>
</evidence>
<feature type="compositionally biased region" description="Low complexity" evidence="1">
    <location>
        <begin position="600"/>
        <end position="609"/>
    </location>
</feature>
<dbReference type="AlphaFoldDB" id="A0AAE1FD18"/>
<reference evidence="3" key="1">
    <citation type="submission" date="2023-10" db="EMBL/GenBank/DDBJ databases">
        <title>Genome assemblies of two species of porcelain crab, Petrolisthes cinctipes and Petrolisthes manimaculis (Anomura: Porcellanidae).</title>
        <authorList>
            <person name="Angst P."/>
        </authorList>
    </citation>
    <scope>NUCLEOTIDE SEQUENCE</scope>
    <source>
        <strain evidence="3">PB745_01</strain>
        <tissue evidence="3">Gill</tissue>
    </source>
</reference>
<gene>
    <name evidence="3" type="ORF">Pcinc_023979</name>
</gene>
<feature type="compositionally biased region" description="Basic and acidic residues" evidence="1">
    <location>
        <begin position="161"/>
        <end position="201"/>
    </location>
</feature>
<feature type="compositionally biased region" description="Low complexity" evidence="1">
    <location>
        <begin position="551"/>
        <end position="566"/>
    </location>
</feature>
<feature type="compositionally biased region" description="Low complexity" evidence="1">
    <location>
        <begin position="460"/>
        <end position="478"/>
    </location>
</feature>
<proteinExistence type="predicted"/>
<evidence type="ECO:0000313" key="3">
    <source>
        <dbReference type="EMBL" id="KAK3870827.1"/>
    </source>
</evidence>
<feature type="region of interest" description="Disordered" evidence="1">
    <location>
        <begin position="448"/>
        <end position="527"/>
    </location>
</feature>
<feature type="compositionally biased region" description="Low complexity" evidence="1">
    <location>
        <begin position="628"/>
        <end position="641"/>
    </location>
</feature>
<accession>A0AAE1FD18</accession>
<feature type="region of interest" description="Disordered" evidence="1">
    <location>
        <begin position="350"/>
        <end position="372"/>
    </location>
</feature>
<feature type="region of interest" description="Disordered" evidence="1">
    <location>
        <begin position="68"/>
        <end position="201"/>
    </location>
</feature>
<dbReference type="Proteomes" id="UP001286313">
    <property type="component" value="Unassembled WGS sequence"/>
</dbReference>
<name>A0AAE1FD18_PETCI</name>
<evidence type="ECO:0000259" key="2">
    <source>
        <dbReference type="Pfam" id="PF26080"/>
    </source>
</evidence>
<evidence type="ECO:0000313" key="4">
    <source>
        <dbReference type="Proteomes" id="UP001286313"/>
    </source>
</evidence>
<protein>
    <recommendedName>
        <fullName evidence="2">CUB domain-containing protein</fullName>
    </recommendedName>
</protein>
<feature type="compositionally biased region" description="Low complexity" evidence="1">
    <location>
        <begin position="387"/>
        <end position="412"/>
    </location>
</feature>
<dbReference type="Gene3D" id="2.60.120.290">
    <property type="entry name" value="Spermadhesin, CUB domain"/>
    <property type="match status" value="1"/>
</dbReference>
<feature type="compositionally biased region" description="Low complexity" evidence="1">
    <location>
        <begin position="78"/>
        <end position="130"/>
    </location>
</feature>
<dbReference type="EMBL" id="JAWQEG010002605">
    <property type="protein sequence ID" value="KAK3870827.1"/>
    <property type="molecule type" value="Genomic_DNA"/>
</dbReference>
<organism evidence="3 4">
    <name type="scientific">Petrolisthes cinctipes</name>
    <name type="common">Flat porcelain crab</name>
    <dbReference type="NCBI Taxonomy" id="88211"/>
    <lineage>
        <taxon>Eukaryota</taxon>
        <taxon>Metazoa</taxon>
        <taxon>Ecdysozoa</taxon>
        <taxon>Arthropoda</taxon>
        <taxon>Crustacea</taxon>
        <taxon>Multicrustacea</taxon>
        <taxon>Malacostraca</taxon>
        <taxon>Eumalacostraca</taxon>
        <taxon>Eucarida</taxon>
        <taxon>Decapoda</taxon>
        <taxon>Pleocyemata</taxon>
        <taxon>Anomura</taxon>
        <taxon>Galatheoidea</taxon>
        <taxon>Porcellanidae</taxon>
        <taxon>Petrolisthes</taxon>
    </lineage>
</organism>
<feature type="compositionally biased region" description="Polar residues" evidence="1">
    <location>
        <begin position="504"/>
        <end position="525"/>
    </location>
</feature>
<feature type="region of interest" description="Disordered" evidence="1">
    <location>
        <begin position="385"/>
        <end position="435"/>
    </location>
</feature>
<keyword evidence="4" id="KW-1185">Reference proteome</keyword>
<dbReference type="PANTHER" id="PTHR33236:SF11">
    <property type="entry name" value="CUB DOMAIN-CONTAINING PROTEIN"/>
    <property type="match status" value="1"/>
</dbReference>
<dbReference type="Pfam" id="PF26080">
    <property type="entry name" value="CUB_animal"/>
    <property type="match status" value="1"/>
</dbReference>
<feature type="compositionally biased region" description="Low complexity" evidence="1">
    <location>
        <begin position="657"/>
        <end position="670"/>
    </location>
</feature>
<dbReference type="InterPro" id="IPR035914">
    <property type="entry name" value="Sperma_CUB_dom_sf"/>
</dbReference>
<comment type="caution">
    <text evidence="3">The sequence shown here is derived from an EMBL/GenBank/DDBJ whole genome shotgun (WGS) entry which is preliminary data.</text>
</comment>
<feature type="region of interest" description="Disordered" evidence="1">
    <location>
        <begin position="540"/>
        <end position="675"/>
    </location>
</feature>
<sequence>MLSRVDTCFDTAPCREERKKEEKQVVVMVETVMMRRWMVPRSTRFPCLCLLCWVLLLLLTLTSSHAQNVHSHTPTPPAGITTTTTRSTIITKHDTPITTITTSNTSTKTTHNNTSTTTSTTQATSHTIDTPFLPNHPTSPHPIEVRREEGFVERGKRRKGKQEDREKERLLESGKLRRKERGDEWEGQGRREEQWHGKEGDWKGREGEWVRRNILKEKEWVGKQGKWVGKEEKLVGKEKWVGKEEKWVGKEEKLVGKEKWVGKEEKWVGKEEKWVGKGENWIGSEGQWTERNQENWKNAGGEVGERRRDHRRIHEANIALPLSSTTSNSRPPFHLNPSVHTSNMDGWTIISHRSTPSSTSPPPRFHPNNPFVHKSNMDGWRVVSHRSSSSSFSPTTFPSFSTSISTSTTTSILRPQLPPSTTTTHPPPVPTSGQLPQLLKTQLPLSKTLLPPSISDVNLPQSSSTQPPQSNTRQSTSQLQQFRHELLLPPPPSQPLSSSPLPPATTTHHLPQSMNQVSPSTNMHQPTFRLPQFTSRLPTFYDNNHNHNKHQLSPSTQPLPSTTTNPQHDKITTTTTNHHPYLPLFYNQFSPSSSPPPSSSLPGPTTTTSHQHQQVPTNYHRLYLHPPTTLKSTTTTTTTTTNEAGGDRSYHNPSPPTSTTTIRSPPTTISEDPTVLQPPPLRELLGYHNHHASTPRQPKWFTVTGLLRGVLYGVSGGGGLVGGACRGEDGREGVCEWPGRCTRRGGTPSYRPCSLGYRYTTCCVARTRGCHALSRVNNTYWESDPEIQEQQEEEGGVRATTCTLTIHKLSPDICTIRLDLLRFQLAPPVSGRCVVDHMVVTGQNLNSVVPRICGNNTGQHLYVGVESVTGPVEVTITTLGGAVEGLVRAWELAVAQIECGSVMKPPPGCLQYLTSHRSTFSSFNYNPHINATYMNNLNYAVCIRKEVNSCTLTYTSEPQDDMAFDIVNFKEENGEVVSVVREGEAGVGLIQCPGDYLVLAGTRLCGQRFNDASQEPQRTNHGIVTEQTNGPFIVQFGSDEQYVGRGFQLSYQQYPC</sequence>
<feature type="compositionally biased region" description="Basic and acidic residues" evidence="1">
    <location>
        <begin position="143"/>
        <end position="154"/>
    </location>
</feature>
<dbReference type="PANTHER" id="PTHR33236">
    <property type="entry name" value="INTRAFLAGELLAR TRANSPORT PROTEIN 122 FAMILY PROTEIN-RELATED"/>
    <property type="match status" value="1"/>
</dbReference>
<feature type="domain" description="CUB" evidence="2">
    <location>
        <begin position="906"/>
        <end position="1053"/>
    </location>
</feature>